<feature type="binding site" evidence="2">
    <location>
        <position position="158"/>
    </location>
    <ligand>
        <name>Mn(2+)</name>
        <dbReference type="ChEBI" id="CHEBI:29035"/>
        <label>2</label>
    </ligand>
</feature>
<dbReference type="Gene3D" id="3.30.70.360">
    <property type="match status" value="1"/>
</dbReference>
<keyword evidence="2" id="KW-0479">Metal-binding</keyword>
<dbReference type="SUPFAM" id="SSF55031">
    <property type="entry name" value="Bacterial exopeptidase dimerisation domain"/>
    <property type="match status" value="1"/>
</dbReference>
<evidence type="ECO:0000313" key="4">
    <source>
        <dbReference type="EMBL" id="RCU43062.1"/>
    </source>
</evidence>
<sequence length="380" mass="41889">MKNPVLDQLIQLRRQIHQHPEISGEEVNTAAAVVAFFKDLKHSHIETKVGGTGVLVTFDSGKPGKSLLFRAELDGLPIQEEGDLHYKSVYEGKGHQCGHDGHLTILAGVGAWLSENPPKRGKVHLIFQPAEENGEGAKAVMKDERFKGLKFDEVYALHNLPGYPLGQIVVKENSFTAAVNSIIIKIKGKTSHAAEPEKGLNPSLAVAEILNGLETFQNNNPELADFRLITPVYVTMGSQDYGISAGDAEIHLTLRSWTNEGLAELERNVIQLAKEVCTKHHLIFDHEFLAHFYANENDQSCVDAVRNAAESAALDILEQSFPFKWGEDFGIMTTEFKGCMFGLGSGEDQPALHNPDYDFPDELIPKGIAIFTSLIKNQLK</sequence>
<dbReference type="Proteomes" id="UP000252172">
    <property type="component" value="Unassembled WGS sequence"/>
</dbReference>
<keyword evidence="1 4" id="KW-0378">Hydrolase</keyword>
<feature type="binding site" evidence="2">
    <location>
        <position position="353"/>
    </location>
    <ligand>
        <name>Mn(2+)</name>
        <dbReference type="ChEBI" id="CHEBI:29035"/>
        <label>2</label>
    </ligand>
</feature>
<organism evidence="4 5">
    <name type="scientific">Chryseobacterium lacus</name>
    <dbReference type="NCBI Taxonomy" id="2058346"/>
    <lineage>
        <taxon>Bacteria</taxon>
        <taxon>Pseudomonadati</taxon>
        <taxon>Bacteroidota</taxon>
        <taxon>Flavobacteriia</taxon>
        <taxon>Flavobacteriales</taxon>
        <taxon>Weeksellaceae</taxon>
        <taxon>Chryseobacterium group</taxon>
        <taxon>Chryseobacterium</taxon>
    </lineage>
</organism>
<feature type="binding site" evidence="2">
    <location>
        <position position="99"/>
    </location>
    <ligand>
        <name>Mn(2+)</name>
        <dbReference type="ChEBI" id="CHEBI:29035"/>
        <label>2</label>
    </ligand>
</feature>
<dbReference type="AlphaFoldDB" id="A0A368MXV6"/>
<dbReference type="SUPFAM" id="SSF53187">
    <property type="entry name" value="Zn-dependent exopeptidases"/>
    <property type="match status" value="1"/>
</dbReference>
<dbReference type="InterPro" id="IPR017439">
    <property type="entry name" value="Amidohydrolase"/>
</dbReference>
<dbReference type="PANTHER" id="PTHR11014">
    <property type="entry name" value="PEPTIDASE M20 FAMILY MEMBER"/>
    <property type="match status" value="1"/>
</dbReference>
<feature type="binding site" evidence="2">
    <location>
        <position position="97"/>
    </location>
    <ligand>
        <name>Mn(2+)</name>
        <dbReference type="ChEBI" id="CHEBI:29035"/>
        <label>2</label>
    </ligand>
</feature>
<dbReference type="GO" id="GO:0046872">
    <property type="term" value="F:metal ion binding"/>
    <property type="evidence" value="ECO:0007669"/>
    <property type="project" value="UniProtKB-KW"/>
</dbReference>
<dbReference type="InterPro" id="IPR002933">
    <property type="entry name" value="Peptidase_M20"/>
</dbReference>
<dbReference type="PIRSF" id="PIRSF005962">
    <property type="entry name" value="Pept_M20D_amidohydro"/>
    <property type="match status" value="1"/>
</dbReference>
<keyword evidence="2" id="KW-0464">Manganese</keyword>
<gene>
    <name evidence="4" type="ORF">DQ356_06425</name>
</gene>
<reference evidence="4 5" key="1">
    <citation type="submission" date="2018-07" db="EMBL/GenBank/DDBJ databases">
        <title>Chryseobacterium lacus sp. nov., isolated from lake water.</title>
        <authorList>
            <person name="Li C.-M."/>
        </authorList>
    </citation>
    <scope>NUCLEOTIDE SEQUENCE [LARGE SCALE GENOMIC DNA]</scope>
    <source>
        <strain evidence="4 5">YLOS41</strain>
    </source>
</reference>
<dbReference type="InterPro" id="IPR011650">
    <property type="entry name" value="Peptidase_M20_dimer"/>
</dbReference>
<dbReference type="RefSeq" id="WP_114303649.1">
    <property type="nucleotide sequence ID" value="NZ_QPIE01000004.1"/>
</dbReference>
<name>A0A368MXV6_9FLAO</name>
<accession>A0A368MXV6</accession>
<evidence type="ECO:0000259" key="3">
    <source>
        <dbReference type="Pfam" id="PF07687"/>
    </source>
</evidence>
<comment type="caution">
    <text evidence="4">The sequence shown here is derived from an EMBL/GenBank/DDBJ whole genome shotgun (WGS) entry which is preliminary data.</text>
</comment>
<dbReference type="Pfam" id="PF07687">
    <property type="entry name" value="M20_dimer"/>
    <property type="match status" value="1"/>
</dbReference>
<dbReference type="GO" id="GO:0016787">
    <property type="term" value="F:hydrolase activity"/>
    <property type="evidence" value="ECO:0007669"/>
    <property type="project" value="UniProtKB-KW"/>
</dbReference>
<evidence type="ECO:0000313" key="5">
    <source>
        <dbReference type="Proteomes" id="UP000252172"/>
    </source>
</evidence>
<comment type="cofactor">
    <cofactor evidence="2">
        <name>Mn(2+)</name>
        <dbReference type="ChEBI" id="CHEBI:29035"/>
    </cofactor>
    <text evidence="2">The Mn(2+) ion enhances activity.</text>
</comment>
<protein>
    <submittedName>
        <fullName evidence="4">Amidohydrolase</fullName>
    </submittedName>
</protein>
<evidence type="ECO:0000256" key="2">
    <source>
        <dbReference type="PIRSR" id="PIRSR005962-1"/>
    </source>
</evidence>
<dbReference type="Pfam" id="PF01546">
    <property type="entry name" value="Peptidase_M20"/>
    <property type="match status" value="1"/>
</dbReference>
<evidence type="ECO:0000256" key="1">
    <source>
        <dbReference type="ARBA" id="ARBA00022801"/>
    </source>
</evidence>
<feature type="binding site" evidence="2">
    <location>
        <position position="132"/>
    </location>
    <ligand>
        <name>Mn(2+)</name>
        <dbReference type="ChEBI" id="CHEBI:29035"/>
        <label>2</label>
    </ligand>
</feature>
<feature type="domain" description="Peptidase M20 dimerisation" evidence="3">
    <location>
        <begin position="183"/>
        <end position="277"/>
    </location>
</feature>
<dbReference type="Gene3D" id="3.40.630.10">
    <property type="entry name" value="Zn peptidases"/>
    <property type="match status" value="1"/>
</dbReference>
<dbReference type="OrthoDB" id="9776731at2"/>
<dbReference type="InterPro" id="IPR036264">
    <property type="entry name" value="Bact_exopeptidase_dim_dom"/>
</dbReference>
<proteinExistence type="predicted"/>
<dbReference type="NCBIfam" id="TIGR01891">
    <property type="entry name" value="amidohydrolases"/>
    <property type="match status" value="1"/>
</dbReference>
<dbReference type="PANTHER" id="PTHR11014:SF169">
    <property type="entry name" value="CLAN MH, FAMILY M20, PEPTIDASE T-LIKE METALLOPEPTIDASE"/>
    <property type="match status" value="1"/>
</dbReference>
<dbReference type="EMBL" id="QPIE01000004">
    <property type="protein sequence ID" value="RCU43062.1"/>
    <property type="molecule type" value="Genomic_DNA"/>
</dbReference>
<keyword evidence="5" id="KW-1185">Reference proteome</keyword>